<protein>
    <recommendedName>
        <fullName evidence="4">Transmembrane protein</fullName>
    </recommendedName>
</protein>
<proteinExistence type="predicted"/>
<feature type="transmembrane region" description="Helical" evidence="1">
    <location>
        <begin position="301"/>
        <end position="320"/>
    </location>
</feature>
<name>A0ABX7ZGP3_9RALS</name>
<evidence type="ECO:0000256" key="1">
    <source>
        <dbReference type="SAM" id="Phobius"/>
    </source>
</evidence>
<keyword evidence="1" id="KW-0472">Membrane</keyword>
<sequence>MSSADLDHLLRDANLIAWYAARHGKLPDGSQIFSLIESVKTDGPDDPKNVADLCMEMNLATKEIGRITVSFLIQRWSLLDVLRQIFVTLTPLFFGFLTLLLTLYLAFQSSQLTKADTAIREYQEWANHQPREKLYAAWKMYHYEQVLNVKGPPLDQLDSYQKLVDEVKQAADKGSSVMNLLTQSSNVLYLPRFLEVHGTELTRRLVRELNSANGPLSDDVNQANLLEGKGFPESQCNDSAQQISGNKAATEGAQQQPVATAEYANNYDCFLKKQLQISDLTFSYPLTWDTIFSIRAKINLMVTWLLPGLYGLLGACVYLLREFMRRENGAPFAQKQIIGKLLQVLRVALGGLAGIIIGWFWIPTDTSSNGTVVATISSIPFGLAFMAGFSIDTLFSLLERVRRMIDTG</sequence>
<feature type="transmembrane region" description="Helical" evidence="1">
    <location>
        <begin position="341"/>
        <end position="362"/>
    </location>
</feature>
<keyword evidence="1" id="KW-0812">Transmembrane</keyword>
<evidence type="ECO:0000313" key="2">
    <source>
        <dbReference type="EMBL" id="QUP54615.1"/>
    </source>
</evidence>
<keyword evidence="1" id="KW-1133">Transmembrane helix</keyword>
<dbReference type="Proteomes" id="UP000677898">
    <property type="component" value="Chromosome"/>
</dbReference>
<feature type="transmembrane region" description="Helical" evidence="1">
    <location>
        <begin position="85"/>
        <end position="107"/>
    </location>
</feature>
<reference evidence="2 3" key="1">
    <citation type="journal article" date="2021" name="Phytopathology">
        <title>Complete genome sequence of Ralstonia syzygii subsp. indonesiensis strain LLRS-1, isolated from wilted tobacco in China.</title>
        <authorList>
            <person name="Lu C.H."/>
            <person name="Li J.Y."/>
            <person name="Mi M.G."/>
            <person name="Lin Z.L."/>
            <person name="Jiang N."/>
            <person name="Gai X."/>
            <person name="Ma J.H."/>
            <person name="Lei L.P."/>
            <person name="Xia Z.Y."/>
        </authorList>
    </citation>
    <scope>NUCLEOTIDE SEQUENCE [LARGE SCALE GENOMIC DNA]</scope>
    <source>
        <strain evidence="2 3">LLRS-1</strain>
    </source>
</reference>
<gene>
    <name evidence="2" type="ORF">GO998_13165</name>
</gene>
<organism evidence="2 3">
    <name type="scientific">Ralstonia syzygii</name>
    <dbReference type="NCBI Taxonomy" id="28097"/>
    <lineage>
        <taxon>Bacteria</taxon>
        <taxon>Pseudomonadati</taxon>
        <taxon>Pseudomonadota</taxon>
        <taxon>Betaproteobacteria</taxon>
        <taxon>Burkholderiales</taxon>
        <taxon>Burkholderiaceae</taxon>
        <taxon>Ralstonia</taxon>
        <taxon>Ralstonia solanacearum species complex</taxon>
    </lineage>
</organism>
<accession>A0ABX7ZGP3</accession>
<evidence type="ECO:0008006" key="4">
    <source>
        <dbReference type="Google" id="ProtNLM"/>
    </source>
</evidence>
<evidence type="ECO:0000313" key="3">
    <source>
        <dbReference type="Proteomes" id="UP000677898"/>
    </source>
</evidence>
<dbReference type="EMBL" id="CP046729">
    <property type="protein sequence ID" value="QUP54615.1"/>
    <property type="molecule type" value="Genomic_DNA"/>
</dbReference>
<feature type="transmembrane region" description="Helical" evidence="1">
    <location>
        <begin position="374"/>
        <end position="398"/>
    </location>
</feature>
<dbReference type="RefSeq" id="WP_211903849.1">
    <property type="nucleotide sequence ID" value="NZ_CP046729.1"/>
</dbReference>
<keyword evidence="3" id="KW-1185">Reference proteome</keyword>